<dbReference type="Gene3D" id="3.30.9.10">
    <property type="entry name" value="D-Amino Acid Oxidase, subunit A, domain 2"/>
    <property type="match status" value="1"/>
</dbReference>
<protein>
    <submittedName>
        <fullName evidence="3">FAD dependent oxidoreductase</fullName>
    </submittedName>
</protein>
<evidence type="ECO:0000259" key="2">
    <source>
        <dbReference type="Pfam" id="PF01266"/>
    </source>
</evidence>
<dbReference type="SUPFAM" id="SSF51971">
    <property type="entry name" value="Nucleotide-binding domain"/>
    <property type="match status" value="1"/>
</dbReference>
<dbReference type="Gene3D" id="3.50.50.60">
    <property type="entry name" value="FAD/NAD(P)-binding domain"/>
    <property type="match status" value="1"/>
</dbReference>
<dbReference type="Proteomes" id="UP000007435">
    <property type="component" value="Chromosome"/>
</dbReference>
<accession>E4RYK0</accession>
<proteinExistence type="predicted"/>
<dbReference type="InterPro" id="IPR036188">
    <property type="entry name" value="FAD/NAD-bd_sf"/>
</dbReference>
<reference key="1">
    <citation type="submission" date="2010-11" db="EMBL/GenBank/DDBJ databases">
        <title>The complete genome of Leadbetterella byssophila DSM 17132.</title>
        <authorList>
            <consortium name="US DOE Joint Genome Institute (JGI-PGF)"/>
            <person name="Lucas S."/>
            <person name="Copeland A."/>
            <person name="Lapidus A."/>
            <person name="Glavina del Rio T."/>
            <person name="Dalin E."/>
            <person name="Tice H."/>
            <person name="Bruce D."/>
            <person name="Goodwin L."/>
            <person name="Pitluck S."/>
            <person name="Kyrpides N."/>
            <person name="Mavromatis K."/>
            <person name="Ivanova N."/>
            <person name="Teshima H."/>
            <person name="Brettin T."/>
            <person name="Detter J.C."/>
            <person name="Han C."/>
            <person name="Tapia R."/>
            <person name="Land M."/>
            <person name="Hauser L."/>
            <person name="Markowitz V."/>
            <person name="Cheng J.-F."/>
            <person name="Hugenholtz P."/>
            <person name="Woyke T."/>
            <person name="Wu D."/>
            <person name="Tindall B."/>
            <person name="Pomrenke H.G."/>
            <person name="Brambilla E."/>
            <person name="Klenk H.-P."/>
            <person name="Eisen J.A."/>
        </authorList>
    </citation>
    <scope>NUCLEOTIDE SEQUENCE [LARGE SCALE GENOMIC DNA]</scope>
    <source>
        <strain>DSM 17132</strain>
    </source>
</reference>
<reference evidence="3 4" key="2">
    <citation type="journal article" date="2011" name="Stand. Genomic Sci.">
        <title>Complete genome sequence of Leadbetterella byssophila type strain (4M15).</title>
        <authorList>
            <person name="Abt B."/>
            <person name="Teshima H."/>
            <person name="Lucas S."/>
            <person name="Lapidus A."/>
            <person name="Del Rio T.G."/>
            <person name="Nolan M."/>
            <person name="Tice H."/>
            <person name="Cheng J.F."/>
            <person name="Pitluck S."/>
            <person name="Liolios K."/>
            <person name="Pagani I."/>
            <person name="Ivanova N."/>
            <person name="Mavromatis K."/>
            <person name="Pati A."/>
            <person name="Tapia R."/>
            <person name="Han C."/>
            <person name="Goodwin L."/>
            <person name="Chen A."/>
            <person name="Palaniappan K."/>
            <person name="Land M."/>
            <person name="Hauser L."/>
            <person name="Chang Y.J."/>
            <person name="Jeffries C.D."/>
            <person name="Rohde M."/>
            <person name="Goker M."/>
            <person name="Tindall B.J."/>
            <person name="Detter J.C."/>
            <person name="Woyke T."/>
            <person name="Bristow J."/>
            <person name="Eisen J.A."/>
            <person name="Markowitz V."/>
            <person name="Hugenholtz P."/>
            <person name="Klenk H.P."/>
            <person name="Kyrpides N.C."/>
        </authorList>
    </citation>
    <scope>NUCLEOTIDE SEQUENCE [LARGE SCALE GENOMIC DNA]</scope>
    <source>
        <strain evidence="4">DSM 17132 / JCM 16389 / KACC 11308 / NBRC 106382 / 4M15</strain>
    </source>
</reference>
<name>E4RYK0_LEAB4</name>
<dbReference type="PANTHER" id="PTHR13847">
    <property type="entry name" value="SARCOSINE DEHYDROGENASE-RELATED"/>
    <property type="match status" value="1"/>
</dbReference>
<dbReference type="STRING" id="649349.Lbys_3482"/>
<keyword evidence="4" id="KW-1185">Reference proteome</keyword>
<dbReference type="GO" id="GO:0016491">
    <property type="term" value="F:oxidoreductase activity"/>
    <property type="evidence" value="ECO:0007669"/>
    <property type="project" value="UniProtKB-KW"/>
</dbReference>
<gene>
    <name evidence="3" type="ordered locus">Lbys_3482</name>
</gene>
<sequence>MKKLDVIIVGGGLAGTVLAWHLRELDQSFLIFDNPERPSSSRVAGGLFNPVTGKYLAKTWLVEELFEYLTPFYNNIENQTGSSFFHKIGLHRPFSGQAHKESALAQLDKHDLKDWVSVENKDLGKAFASEGEGLFSENAGYLDLPVFLDASKAFFMNQIREEEFQIKELLWDEAGVQYKDVSASKIIFCDGWAGTGNAYFSWLPFNPVKGETLVGKVQDYEANFIVNQGKWIIPLGEGRARLGATYSWHELDFLPSEKARLDLLEAGSKILQVPFQVEEQHAGVRPATKDRRPFVGFHPVHKNLGIFNGLGAKGVSLAPYFGRQLARKIVYGEVIQPEANIERFYTLYS</sequence>
<dbReference type="GO" id="GO:0005737">
    <property type="term" value="C:cytoplasm"/>
    <property type="evidence" value="ECO:0007669"/>
    <property type="project" value="TreeGrafter"/>
</dbReference>
<dbReference type="eggNOG" id="COG0665">
    <property type="taxonomic scope" value="Bacteria"/>
</dbReference>
<dbReference type="OrthoDB" id="214253at2"/>
<evidence type="ECO:0000256" key="1">
    <source>
        <dbReference type="ARBA" id="ARBA00023002"/>
    </source>
</evidence>
<organism evidence="3 4">
    <name type="scientific">Leadbetterella byssophila (strain DSM 17132 / JCM 16389 / KACC 11308 / NBRC 106382 / 4M15)</name>
    <dbReference type="NCBI Taxonomy" id="649349"/>
    <lineage>
        <taxon>Bacteria</taxon>
        <taxon>Pseudomonadati</taxon>
        <taxon>Bacteroidota</taxon>
        <taxon>Cytophagia</taxon>
        <taxon>Cytophagales</taxon>
        <taxon>Leadbetterellaceae</taxon>
        <taxon>Leadbetterella</taxon>
    </lineage>
</organism>
<dbReference type="HOGENOM" id="CLU_066614_0_0_10"/>
<dbReference type="SUPFAM" id="SSF54373">
    <property type="entry name" value="FAD-linked reductases, C-terminal domain"/>
    <property type="match status" value="1"/>
</dbReference>
<dbReference type="EMBL" id="CP002305">
    <property type="protein sequence ID" value="ADQ19130.1"/>
    <property type="molecule type" value="Genomic_DNA"/>
</dbReference>
<keyword evidence="1" id="KW-0560">Oxidoreductase</keyword>
<dbReference type="InterPro" id="IPR006076">
    <property type="entry name" value="FAD-dep_OxRdtase"/>
</dbReference>
<feature type="domain" description="FAD dependent oxidoreductase" evidence="2">
    <location>
        <begin position="5"/>
        <end position="327"/>
    </location>
</feature>
<evidence type="ECO:0000313" key="3">
    <source>
        <dbReference type="EMBL" id="ADQ19130.1"/>
    </source>
</evidence>
<dbReference type="KEGG" id="lby:Lbys_3482"/>
<dbReference type="RefSeq" id="WP_013410154.1">
    <property type="nucleotide sequence ID" value="NC_014655.1"/>
</dbReference>
<evidence type="ECO:0000313" key="4">
    <source>
        <dbReference type="Proteomes" id="UP000007435"/>
    </source>
</evidence>
<dbReference type="PANTHER" id="PTHR13847:SF289">
    <property type="entry name" value="GLYCINE OXIDASE"/>
    <property type="match status" value="1"/>
</dbReference>
<dbReference type="AlphaFoldDB" id="E4RYK0"/>
<dbReference type="Pfam" id="PF01266">
    <property type="entry name" value="DAO"/>
    <property type="match status" value="1"/>
</dbReference>